<dbReference type="Proteomes" id="UP000591131">
    <property type="component" value="Unassembled WGS sequence"/>
</dbReference>
<dbReference type="CDD" id="cd00303">
    <property type="entry name" value="retropepsin_like"/>
    <property type="match status" value="1"/>
</dbReference>
<name>A0A7J6L556_PERCH</name>
<keyword evidence="3" id="KW-1185">Reference proteome</keyword>
<dbReference type="InterPro" id="IPR021109">
    <property type="entry name" value="Peptidase_aspartic_dom_sf"/>
</dbReference>
<dbReference type="Pfam" id="PF13650">
    <property type="entry name" value="Asp_protease_2"/>
    <property type="match status" value="1"/>
</dbReference>
<dbReference type="GO" id="GO:0004190">
    <property type="term" value="F:aspartic-type endopeptidase activity"/>
    <property type="evidence" value="ECO:0007669"/>
    <property type="project" value="InterPro"/>
</dbReference>
<feature type="compositionally biased region" description="Basic and acidic residues" evidence="1">
    <location>
        <begin position="212"/>
        <end position="236"/>
    </location>
</feature>
<evidence type="ECO:0008006" key="4">
    <source>
        <dbReference type="Google" id="ProtNLM"/>
    </source>
</evidence>
<feature type="compositionally biased region" description="Basic and acidic residues" evidence="1">
    <location>
        <begin position="181"/>
        <end position="206"/>
    </location>
</feature>
<evidence type="ECO:0000313" key="3">
    <source>
        <dbReference type="Proteomes" id="UP000591131"/>
    </source>
</evidence>
<dbReference type="SUPFAM" id="SSF50630">
    <property type="entry name" value="Acid proteases"/>
    <property type="match status" value="1"/>
</dbReference>
<dbReference type="OrthoDB" id="10535682at2759"/>
<dbReference type="EMBL" id="JAAPAO010000743">
    <property type="protein sequence ID" value="KAF4654331.1"/>
    <property type="molecule type" value="Genomic_DNA"/>
</dbReference>
<comment type="caution">
    <text evidence="2">The sequence shown here is derived from an EMBL/GenBank/DDBJ whole genome shotgun (WGS) entry which is preliminary data.</text>
</comment>
<feature type="region of interest" description="Disordered" evidence="1">
    <location>
        <begin position="181"/>
        <end position="264"/>
    </location>
</feature>
<dbReference type="GO" id="GO:0006508">
    <property type="term" value="P:proteolysis"/>
    <property type="evidence" value="ECO:0007669"/>
    <property type="project" value="InterPro"/>
</dbReference>
<reference evidence="2 3" key="1">
    <citation type="submission" date="2020-04" db="EMBL/GenBank/DDBJ databases">
        <title>Perkinsus chesapeaki whole genome sequence.</title>
        <authorList>
            <person name="Bogema D.R."/>
        </authorList>
    </citation>
    <scope>NUCLEOTIDE SEQUENCE [LARGE SCALE GENOMIC DNA]</scope>
    <source>
        <strain evidence="2">ATCC PRA-425</strain>
    </source>
</reference>
<evidence type="ECO:0000256" key="1">
    <source>
        <dbReference type="SAM" id="MobiDB-lite"/>
    </source>
</evidence>
<dbReference type="Gene3D" id="2.40.70.10">
    <property type="entry name" value="Acid Proteases"/>
    <property type="match status" value="1"/>
</dbReference>
<organism evidence="2 3">
    <name type="scientific">Perkinsus chesapeaki</name>
    <name type="common">Clam parasite</name>
    <name type="synonym">Perkinsus andrewsi</name>
    <dbReference type="NCBI Taxonomy" id="330153"/>
    <lineage>
        <taxon>Eukaryota</taxon>
        <taxon>Sar</taxon>
        <taxon>Alveolata</taxon>
        <taxon>Perkinsozoa</taxon>
        <taxon>Perkinsea</taxon>
        <taxon>Perkinsida</taxon>
        <taxon>Perkinsidae</taxon>
        <taxon>Perkinsus</taxon>
    </lineage>
</organism>
<accession>A0A7J6L556</accession>
<feature type="compositionally biased region" description="Basic and acidic residues" evidence="1">
    <location>
        <begin position="246"/>
        <end position="256"/>
    </location>
</feature>
<proteinExistence type="predicted"/>
<evidence type="ECO:0000313" key="2">
    <source>
        <dbReference type="EMBL" id="KAF4654331.1"/>
    </source>
</evidence>
<sequence length="375" mass="42673">MTLSEIGEHQEIKVHVSAPVPFPEKGSFVDLRRMPDDLTRIRRWGISQQQTEKATIAVALSHLQADVLRQLELYKPELEYATWSIFRLECLRATKALLGGGMLNHEFLQSRIKKKESLREFWSRLRNMAEILHRTDTGEKLNERTGSVFATGVSEEIGQVLLAKLDEKALTPNEIIELAERKTRKEQKGDGLRKEISEIRAEHEAEIGAMKRSREEEPEPSERADKKPRRDFDRASRGKGKRGTRNGRDKTAHDDEPTGWTLDGKPVKIVLDTGAQVSVITEELRKEFGLKTEATSEIRLNFPAGGAVASKTAKFPLRSGENTIWVEAYVVEEPAEMAVKKKVWIGKPDLGRNRICIDLATGRFRVRNTWMRMPQ</sequence>
<gene>
    <name evidence="2" type="ORF">FOL47_010032</name>
</gene>
<dbReference type="AlphaFoldDB" id="A0A7J6L556"/>
<dbReference type="InterPro" id="IPR001969">
    <property type="entry name" value="Aspartic_peptidase_AS"/>
</dbReference>
<dbReference type="PROSITE" id="PS00141">
    <property type="entry name" value="ASP_PROTEASE"/>
    <property type="match status" value="1"/>
</dbReference>
<protein>
    <recommendedName>
        <fullName evidence="4">Peptidase A2 domain-containing protein</fullName>
    </recommendedName>
</protein>